<dbReference type="AlphaFoldDB" id="V6J1E8"/>
<dbReference type="PATRIC" id="fig|1395513.3.peg.970"/>
<dbReference type="STRING" id="1395513.P343_04740"/>
<comment type="caution">
    <text evidence="1">The sequence shown here is derived from an EMBL/GenBank/DDBJ whole genome shotgun (WGS) entry which is preliminary data.</text>
</comment>
<proteinExistence type="predicted"/>
<name>V6J1E8_9BACL</name>
<organism evidence="1 2">
    <name type="scientific">Sporolactobacillus laevolacticus DSM 442</name>
    <dbReference type="NCBI Taxonomy" id="1395513"/>
    <lineage>
        <taxon>Bacteria</taxon>
        <taxon>Bacillati</taxon>
        <taxon>Bacillota</taxon>
        <taxon>Bacilli</taxon>
        <taxon>Bacillales</taxon>
        <taxon>Sporolactobacillaceae</taxon>
        <taxon>Sporolactobacillus</taxon>
    </lineage>
</organism>
<dbReference type="RefSeq" id="WP_023509251.1">
    <property type="nucleotide sequence ID" value="NZ_AWTC01000003.1"/>
</dbReference>
<reference evidence="1 2" key="1">
    <citation type="journal article" date="2013" name="Genome Announc.">
        <title>Genome Sequence of Sporolactobacillus laevolacticus DSM442, an Efficient Polymer-Grade D-Lactate Producer from Agricultural Waste Cottonseed as a Nitrogen Source.</title>
        <authorList>
            <person name="Wang H."/>
            <person name="Wang L."/>
            <person name="Ju J."/>
            <person name="Yu B."/>
            <person name="Ma Y."/>
        </authorList>
    </citation>
    <scope>NUCLEOTIDE SEQUENCE [LARGE SCALE GENOMIC DNA]</scope>
    <source>
        <strain evidence="1 2">DSM 442</strain>
    </source>
</reference>
<protein>
    <submittedName>
        <fullName evidence="1">Uncharacterized protein</fullName>
    </submittedName>
</protein>
<gene>
    <name evidence="1" type="ORF">P343_04740</name>
</gene>
<evidence type="ECO:0000313" key="1">
    <source>
        <dbReference type="EMBL" id="EST12991.1"/>
    </source>
</evidence>
<evidence type="ECO:0000313" key="2">
    <source>
        <dbReference type="Proteomes" id="UP000018296"/>
    </source>
</evidence>
<sequence length="41" mass="4815">MDKDMMRWTNPDIGKAYLNQAPFLMPLYLKFLLEVGSHDTL</sequence>
<keyword evidence="2" id="KW-1185">Reference proteome</keyword>
<accession>V6J1E8</accession>
<dbReference type="Proteomes" id="UP000018296">
    <property type="component" value="Unassembled WGS sequence"/>
</dbReference>
<dbReference type="EMBL" id="AWTC01000003">
    <property type="protein sequence ID" value="EST12991.1"/>
    <property type="molecule type" value="Genomic_DNA"/>
</dbReference>